<dbReference type="RefSeq" id="XP_028541655.1">
    <property type="nucleotide sequence ID" value="XM_028685854.1"/>
</dbReference>
<name>A0A1Y1J988_PLAGO</name>
<proteinExistence type="predicted"/>
<comment type="caution">
    <text evidence="1">The sequence shown here is derived from an EMBL/GenBank/DDBJ whole genome shotgun (WGS) entry which is preliminary data.</text>
</comment>
<dbReference type="Proteomes" id="UP000195521">
    <property type="component" value="Unassembled WGS sequence"/>
</dbReference>
<sequence length="267" mass="32404">MHKNIEKKEQGNTYEQVRLAEIQELRILAIEEYKEYINLIKNTELQQTKLQLNWSKFHLFYEQNKFDTFGSFVQGDCRKNRENNLEWVEKKKKKKKKKNYSNYKSIEDDLKIIKQKEKQNDCYYFKAHHNNNNNKQFILHILKEIPNAVELYINIKIETINKIKNRILTDMNHFCKTRLNKIIFLILLSEIKLNNLQIRQKDVNHEENNLNISLTKNIILFCQKLVEEITKNLIPFFFSFNIFSSPDYFNYHFEHFHQLVENIGHIS</sequence>
<dbReference type="OMA" id="CYYFKAY"/>
<gene>
    <name evidence="1" type="ORF">PGO_020350</name>
</gene>
<organism evidence="1 2">
    <name type="scientific">Plasmodium gonderi</name>
    <dbReference type="NCBI Taxonomy" id="77519"/>
    <lineage>
        <taxon>Eukaryota</taxon>
        <taxon>Sar</taxon>
        <taxon>Alveolata</taxon>
        <taxon>Apicomplexa</taxon>
        <taxon>Aconoidasida</taxon>
        <taxon>Haemosporida</taxon>
        <taxon>Plasmodiidae</taxon>
        <taxon>Plasmodium</taxon>
        <taxon>Plasmodium (Plasmodium)</taxon>
    </lineage>
</organism>
<dbReference type="AlphaFoldDB" id="A0A1Y1J988"/>
<dbReference type="GeneID" id="39745766"/>
<protein>
    <submittedName>
        <fullName evidence="1">Uncharacterized protein</fullName>
    </submittedName>
</protein>
<dbReference type="OrthoDB" id="371183at2759"/>
<accession>A0A1Y1J988</accession>
<evidence type="ECO:0000313" key="2">
    <source>
        <dbReference type="Proteomes" id="UP000195521"/>
    </source>
</evidence>
<evidence type="ECO:0000313" key="1">
    <source>
        <dbReference type="EMBL" id="GAW79066.1"/>
    </source>
</evidence>
<reference evidence="2" key="1">
    <citation type="submission" date="2017-04" db="EMBL/GenBank/DDBJ databases">
        <title>Plasmodium gonderi genome.</title>
        <authorList>
            <person name="Arisue N."/>
            <person name="Honma H."/>
            <person name="Kawai S."/>
            <person name="Tougan T."/>
            <person name="Tanabe K."/>
            <person name="Horii T."/>
        </authorList>
    </citation>
    <scope>NUCLEOTIDE SEQUENCE [LARGE SCALE GENOMIC DNA]</scope>
    <source>
        <strain evidence="2">ATCC 30045</strain>
    </source>
</reference>
<dbReference type="EMBL" id="BDQF01000002">
    <property type="protein sequence ID" value="GAW79066.1"/>
    <property type="molecule type" value="Genomic_DNA"/>
</dbReference>
<keyword evidence="2" id="KW-1185">Reference proteome</keyword>